<dbReference type="InterPro" id="IPR036770">
    <property type="entry name" value="Ankyrin_rpt-contain_sf"/>
</dbReference>
<feature type="region of interest" description="Disordered" evidence="3">
    <location>
        <begin position="1144"/>
        <end position="1431"/>
    </location>
</feature>
<dbReference type="InterPro" id="IPR002110">
    <property type="entry name" value="Ankyrin_rpt"/>
</dbReference>
<feature type="region of interest" description="Disordered" evidence="3">
    <location>
        <begin position="28"/>
        <end position="53"/>
    </location>
</feature>
<dbReference type="PROSITE" id="PS50097">
    <property type="entry name" value="BTB"/>
    <property type="match status" value="2"/>
</dbReference>
<dbReference type="Gene3D" id="2.130.10.30">
    <property type="entry name" value="Regulator of chromosome condensation 1/beta-lactamase-inhibitor protein II"/>
    <property type="match status" value="1"/>
</dbReference>
<dbReference type="SUPFAM" id="SSF48403">
    <property type="entry name" value="Ankyrin repeat"/>
    <property type="match status" value="1"/>
</dbReference>
<evidence type="ECO:0000313" key="5">
    <source>
        <dbReference type="EMBL" id="ROW08358.1"/>
    </source>
</evidence>
<feature type="compositionally biased region" description="Basic residues" evidence="3">
    <location>
        <begin position="1506"/>
        <end position="1518"/>
    </location>
</feature>
<dbReference type="InterPro" id="IPR011333">
    <property type="entry name" value="SKP1/BTB/POZ_sf"/>
</dbReference>
<dbReference type="STRING" id="356882.A0A423WXZ8"/>
<evidence type="ECO:0000256" key="2">
    <source>
        <dbReference type="PROSITE-ProRule" id="PRU00235"/>
    </source>
</evidence>
<dbReference type="Pfam" id="PF13637">
    <property type="entry name" value="Ank_4"/>
    <property type="match status" value="1"/>
</dbReference>
<dbReference type="SMART" id="SM00225">
    <property type="entry name" value="BTB"/>
    <property type="match status" value="1"/>
</dbReference>
<feature type="domain" description="BTB" evidence="4">
    <location>
        <begin position="893"/>
        <end position="964"/>
    </location>
</feature>
<sequence>MSHHLWKAFQDDNVDKFRRLLAPAGYNAQSASKSPNIGSGGASSPGAFGTSPRNVAKARKASGFGLGAGNSRSGNTNFGRAEVNSRDHVGLTILLRAASSTSENAVAFVEILLDHPAIDIYVQDPESGWNALHRALYIGNISIARLLLDKERRDLTGLTLGAPVAKVGRLIKTKDHEGNSPFDLYNSTIGERDLKELDDVENSEDESDDEEIAISQNAASSRAPVGLDGTEVFAFGSNKNMSLGLGDEDDRQFPERVYLERPAHLIERFYNEYIETTGAELSGEVPTLTQNKELLVHDVVLSKYHSAMLTTDDVSNLYICGVGRGGRLGLGDENTRFTYTPVQGGLINKKVVQVALGQNHTMAVTDTGEVWSWGSNAYSQLGYTLPEPPKGEEPVCLSPRQVFGPLKKEVVLGVAASTIHSVAHTNSSLWVWGKNAGQLALMDADSRSLEVQQTPRKVAASLLTAGITMVSAIDKATICLLENHTVVVFTSYGYNIVKFPLAEGGFTNHRLGRISISSRYDAQRNQINYITSGGDTIVGVSGRGDLFSMNLTQKGDAQVSTSTTNPSKIKGAVSQPVCIWSAHKDGVRSVDVGEHGSVIISTQSGAVWRRVKRAKAKDTYVAGSSEVKRKDFKFQRVPGITNIVTVRSSIFGAFAAVRKDSEVMREQVIVGQQTLWDDIAPLNCLRDFKSSDPSPNETEKFKFWSAAGLEAQLGSVAYELLKSPDRETELQKYMSTWHQQHNDLDGVILTTSSPDLKFPIHSWMLSARSSAFRRALATVRSDGAQGLPLSDLVNFDIIDGKIVLTLVGVDIISLLNIVLFMYEDRVLPAWNYTRHEPSLAFRYRQIRAEVVKLAGQLEMSKLEAAAQRQVDPQRSLDQDLRSAVEDPHFFDDADALLELDGDEALGHSALLCQRCPFFEGLFYGRSQGMWIASRRTALGASERIPIDLKHIDPDTFKFVLRYLYGDVGRELFDDVVSDSLEEFLDVVMDVLSVANELMLDRLSQICQQVIARFINTRNIAHFLNAISPCSITEFKDAGLEYVTLQMEDMLENYLLDDLDPELLVELDEVVRDNQLARYPFAKSGRAELLLHEQYPELAQDIDEERQRRVREMAFRANQRDEEKKLSSSIKAKFGSLEEFSPLSPALDKPKAKVKAGRNEPFSPDFRPKATQSDLMFNMDDDEAPVDSPSIRPQISSDLKRQSELDQIPSLSGSYREEKGKSVYRPLLLSPGTGPSFASPQELGTQSSAKPWASAKLPTDKLDLREIMHEASPGHGHSALSAGIAAQKAKEAAARPQQIKLSQKERKRQQQLQAEQAALTPPVKTAWEKASTSSPWQTVSSGSKSSLQENSAEAPKTAPLTTKPLVAAEVPPKSVPRQTQSPDTRHSGQSRTPTKTPPVRPSPKPASSTSNFSADMSSKPVVPHSKSYFKPAPKAEPILGLSMADIIDQERRNLESVKEAAAKRSLEEIQQEQAFQEWWEEESRRTQEEEARRSARDRDRETEKGARGKRGGRGGKAKGGRGGGGTASSGGNAGATDAGAEGEAVARPQNQDPGRGGRGNRRRGGRGGAIRASS</sequence>
<organism evidence="5 6">
    <name type="scientific">Cytospora schulzeri</name>
    <dbReference type="NCBI Taxonomy" id="448051"/>
    <lineage>
        <taxon>Eukaryota</taxon>
        <taxon>Fungi</taxon>
        <taxon>Dikarya</taxon>
        <taxon>Ascomycota</taxon>
        <taxon>Pezizomycotina</taxon>
        <taxon>Sordariomycetes</taxon>
        <taxon>Sordariomycetidae</taxon>
        <taxon>Diaporthales</taxon>
        <taxon>Cytosporaceae</taxon>
        <taxon>Cytospora</taxon>
    </lineage>
</organism>
<keyword evidence="6" id="KW-1185">Reference proteome</keyword>
<dbReference type="OrthoDB" id="1893551at2759"/>
<feature type="compositionally biased region" description="Polar residues" evidence="3">
    <location>
        <begin position="1329"/>
        <end position="1350"/>
    </location>
</feature>
<feature type="repeat" description="RCC1" evidence="2">
    <location>
        <begin position="315"/>
        <end position="367"/>
    </location>
</feature>
<keyword evidence="1" id="KW-0677">Repeat</keyword>
<evidence type="ECO:0000256" key="3">
    <source>
        <dbReference type="SAM" id="MobiDB-lite"/>
    </source>
</evidence>
<feature type="compositionally biased region" description="Gly residues" evidence="3">
    <location>
        <begin position="1519"/>
        <end position="1532"/>
    </location>
</feature>
<dbReference type="Pfam" id="PF13540">
    <property type="entry name" value="RCC1_2"/>
    <property type="match status" value="1"/>
</dbReference>
<gene>
    <name evidence="5" type="ORF">VMCG_03058</name>
</gene>
<feature type="region of interest" description="Disordered" evidence="3">
    <location>
        <begin position="1455"/>
        <end position="1573"/>
    </location>
</feature>
<feature type="compositionally biased region" description="Polar residues" evidence="3">
    <location>
        <begin position="1235"/>
        <end position="1248"/>
    </location>
</feature>
<feature type="compositionally biased region" description="Polar residues" evidence="3">
    <location>
        <begin position="1404"/>
        <end position="1415"/>
    </location>
</feature>
<comment type="caution">
    <text evidence="5">The sequence shown here is derived from an EMBL/GenBank/DDBJ whole genome shotgun (WGS) entry which is preliminary data.</text>
</comment>
<dbReference type="InterPro" id="IPR000210">
    <property type="entry name" value="BTB/POZ_dom"/>
</dbReference>
<feature type="compositionally biased region" description="Low complexity" evidence="3">
    <location>
        <begin position="1309"/>
        <end position="1318"/>
    </location>
</feature>
<feature type="compositionally biased region" description="Basic and acidic residues" evidence="3">
    <location>
        <begin position="1480"/>
        <end position="1505"/>
    </location>
</feature>
<feature type="compositionally biased region" description="Polar residues" evidence="3">
    <location>
        <begin position="1375"/>
        <end position="1393"/>
    </location>
</feature>
<dbReference type="SUPFAM" id="SSF54695">
    <property type="entry name" value="POZ domain"/>
    <property type="match status" value="1"/>
</dbReference>
<dbReference type="SMART" id="SM00248">
    <property type="entry name" value="ANK"/>
    <property type="match status" value="2"/>
</dbReference>
<dbReference type="PANTHER" id="PTHR22872:SF2">
    <property type="entry name" value="INHIBITOR OF BRUTON TYROSINE KINASE"/>
    <property type="match status" value="1"/>
</dbReference>
<dbReference type="Pfam" id="PF00651">
    <property type="entry name" value="BTB"/>
    <property type="match status" value="1"/>
</dbReference>
<evidence type="ECO:0000256" key="1">
    <source>
        <dbReference type="ARBA" id="ARBA00022737"/>
    </source>
</evidence>
<dbReference type="InterPro" id="IPR051625">
    <property type="entry name" value="Signaling_Regulatory_Domain"/>
</dbReference>
<name>A0A423WXZ8_9PEZI</name>
<evidence type="ECO:0000259" key="4">
    <source>
        <dbReference type="PROSITE" id="PS50097"/>
    </source>
</evidence>
<protein>
    <recommendedName>
        <fullName evidence="4">BTB domain-containing protein</fullName>
    </recommendedName>
</protein>
<dbReference type="Gene3D" id="1.25.40.20">
    <property type="entry name" value="Ankyrin repeat-containing domain"/>
    <property type="match status" value="1"/>
</dbReference>
<feature type="repeat" description="RCC1" evidence="2">
    <location>
        <begin position="368"/>
        <end position="427"/>
    </location>
</feature>
<reference evidence="5 6" key="1">
    <citation type="submission" date="2015-09" db="EMBL/GenBank/DDBJ databases">
        <title>Host preference determinants of Valsa canker pathogens revealed by comparative genomics.</title>
        <authorList>
            <person name="Yin Z."/>
            <person name="Huang L."/>
        </authorList>
    </citation>
    <scope>NUCLEOTIDE SEQUENCE [LARGE SCALE GENOMIC DNA]</scope>
    <source>
        <strain evidence="5 6">03-1</strain>
    </source>
</reference>
<feature type="compositionally biased region" description="Basic and acidic residues" evidence="3">
    <location>
        <begin position="1455"/>
        <end position="1466"/>
    </location>
</feature>
<feature type="compositionally biased region" description="Basic and acidic residues" evidence="3">
    <location>
        <begin position="1257"/>
        <end position="1268"/>
    </location>
</feature>
<dbReference type="EMBL" id="LKEA01000006">
    <property type="protein sequence ID" value="ROW08358.1"/>
    <property type="molecule type" value="Genomic_DNA"/>
</dbReference>
<dbReference type="Proteomes" id="UP000283895">
    <property type="component" value="Unassembled WGS sequence"/>
</dbReference>
<accession>A0A423WXZ8</accession>
<dbReference type="PANTHER" id="PTHR22872">
    <property type="entry name" value="BTK-BINDING PROTEIN-RELATED"/>
    <property type="match status" value="1"/>
</dbReference>
<evidence type="ECO:0000313" key="6">
    <source>
        <dbReference type="Proteomes" id="UP000283895"/>
    </source>
</evidence>
<dbReference type="InterPro" id="IPR000408">
    <property type="entry name" value="Reg_chr_condens"/>
</dbReference>
<dbReference type="Gene3D" id="3.30.710.10">
    <property type="entry name" value="Potassium Channel Kv1.1, Chain A"/>
    <property type="match status" value="1"/>
</dbReference>
<dbReference type="PROSITE" id="PS50012">
    <property type="entry name" value="RCC1_3"/>
    <property type="match status" value="2"/>
</dbReference>
<dbReference type="InterPro" id="IPR009091">
    <property type="entry name" value="RCC1/BLIP-II"/>
</dbReference>
<feature type="compositionally biased region" description="Pro residues" evidence="3">
    <location>
        <begin position="1394"/>
        <end position="1403"/>
    </location>
</feature>
<proteinExistence type="predicted"/>
<feature type="domain" description="BTB" evidence="4">
    <location>
        <begin position="745"/>
        <end position="826"/>
    </location>
</feature>
<dbReference type="SUPFAM" id="SSF50985">
    <property type="entry name" value="RCC1/BLIP-II"/>
    <property type="match status" value="1"/>
</dbReference>
<feature type="compositionally biased region" description="Low complexity" evidence="3">
    <location>
        <begin position="1533"/>
        <end position="1542"/>
    </location>
</feature>